<dbReference type="PANTHER" id="PTHR43397:SF1">
    <property type="entry name" value="ERGOTHIONEINE BIOSYNTHESIS PROTEIN 1"/>
    <property type="match status" value="1"/>
</dbReference>
<evidence type="ECO:0000313" key="4">
    <source>
        <dbReference type="EMBL" id="MFD2461249.1"/>
    </source>
</evidence>
<dbReference type="Gene3D" id="3.40.50.150">
    <property type="entry name" value="Vaccinia Virus protein VP39"/>
    <property type="match status" value="1"/>
</dbReference>
<proteinExistence type="predicted"/>
<accession>A0ABW5GK86</accession>
<dbReference type="Pfam" id="PF10017">
    <property type="entry name" value="Methyltransf_33"/>
    <property type="match status" value="1"/>
</dbReference>
<dbReference type="EMBL" id="JBHUKU010000011">
    <property type="protein sequence ID" value="MFD2461249.1"/>
    <property type="molecule type" value="Genomic_DNA"/>
</dbReference>
<dbReference type="InterPro" id="IPR051128">
    <property type="entry name" value="EgtD_Methyltrsf_superfamily"/>
</dbReference>
<keyword evidence="1 4" id="KW-0489">Methyltransferase</keyword>
<reference evidence="5" key="1">
    <citation type="journal article" date="2019" name="Int. J. Syst. Evol. Microbiol.">
        <title>The Global Catalogue of Microorganisms (GCM) 10K type strain sequencing project: providing services to taxonomists for standard genome sequencing and annotation.</title>
        <authorList>
            <consortium name="The Broad Institute Genomics Platform"/>
            <consortium name="The Broad Institute Genome Sequencing Center for Infectious Disease"/>
            <person name="Wu L."/>
            <person name="Ma J."/>
        </authorList>
    </citation>
    <scope>NUCLEOTIDE SEQUENCE [LARGE SCALE GENOMIC DNA]</scope>
    <source>
        <strain evidence="5">CGMCC 4.7643</strain>
    </source>
</reference>
<evidence type="ECO:0000256" key="2">
    <source>
        <dbReference type="ARBA" id="ARBA00022679"/>
    </source>
</evidence>
<dbReference type="PANTHER" id="PTHR43397">
    <property type="entry name" value="ERGOTHIONEINE BIOSYNTHESIS PROTEIN 1"/>
    <property type="match status" value="1"/>
</dbReference>
<dbReference type="InterPro" id="IPR035094">
    <property type="entry name" value="EgtD"/>
</dbReference>
<gene>
    <name evidence="4" type="primary">egtD</name>
    <name evidence="4" type="ORF">ACFSYJ_21775</name>
</gene>
<name>A0ABW5GK86_9PSEU</name>
<comment type="caution">
    <text evidence="4">The sequence shown here is derived from an EMBL/GenBank/DDBJ whole genome shotgun (WGS) entry which is preliminary data.</text>
</comment>
<keyword evidence="5" id="KW-1185">Reference proteome</keyword>
<evidence type="ECO:0000313" key="5">
    <source>
        <dbReference type="Proteomes" id="UP001597419"/>
    </source>
</evidence>
<dbReference type="PIRSF" id="PIRSF018005">
    <property type="entry name" value="UCP018005"/>
    <property type="match status" value="1"/>
</dbReference>
<evidence type="ECO:0000256" key="1">
    <source>
        <dbReference type="ARBA" id="ARBA00022603"/>
    </source>
</evidence>
<dbReference type="NCBIfam" id="TIGR03438">
    <property type="entry name" value="egtD_ergothio"/>
    <property type="match status" value="1"/>
</dbReference>
<evidence type="ECO:0000259" key="3">
    <source>
        <dbReference type="Pfam" id="PF10017"/>
    </source>
</evidence>
<dbReference type="GO" id="GO:0032259">
    <property type="term" value="P:methylation"/>
    <property type="evidence" value="ECO:0007669"/>
    <property type="project" value="UniProtKB-KW"/>
</dbReference>
<dbReference type="SUPFAM" id="SSF53335">
    <property type="entry name" value="S-adenosyl-L-methionine-dependent methyltransferases"/>
    <property type="match status" value="1"/>
</dbReference>
<dbReference type="EC" id="2.1.1.44" evidence="4"/>
<dbReference type="InterPro" id="IPR019257">
    <property type="entry name" value="MeTrfase_dom"/>
</dbReference>
<sequence length="323" mass="36016">MDPAIEIRFTENDAKAELLKDVTEGLTAQRKQLPPKWRWDSEGSAIFERITRTPEYYPFRIERELLRTSAQDIAKHAKVETLVELGSGSSEKTRLLLDAYAEIGSPVRTFVPFDVSYSALHEATVQLARDYPELAIHGVVADFSQDLAPVSVGDGPRLVAFLGGTIGNLPPAERAGFLTTLHEVLAPGDLLLIGAGQVTDPEVILAAYDDPAGVATEFNRNVLHMLNRSVAADFDPMSFDHVVRWNDTENRMEGFLRATKPMTVKLAGLDLEVHFSADEHFRTDISAKFHKDDFSRELADAGFEPRKWWTDSEDLFMLGLSSR</sequence>
<dbReference type="RefSeq" id="WP_345405302.1">
    <property type="nucleotide sequence ID" value="NZ_BAABHG010000018.1"/>
</dbReference>
<protein>
    <submittedName>
        <fullName evidence="4">L-histidine N(Alpha)-methyltransferase</fullName>
        <ecNumber evidence="4">2.1.1.44</ecNumber>
    </submittedName>
</protein>
<organism evidence="4 5">
    <name type="scientific">Amycolatopsis samaneae</name>
    <dbReference type="NCBI Taxonomy" id="664691"/>
    <lineage>
        <taxon>Bacteria</taxon>
        <taxon>Bacillati</taxon>
        <taxon>Actinomycetota</taxon>
        <taxon>Actinomycetes</taxon>
        <taxon>Pseudonocardiales</taxon>
        <taxon>Pseudonocardiaceae</taxon>
        <taxon>Amycolatopsis</taxon>
    </lineage>
</organism>
<dbReference type="InterPro" id="IPR017804">
    <property type="entry name" value="MeTrfase_EgtD-like"/>
</dbReference>
<feature type="domain" description="Histidine-specific methyltransferase SAM-dependent" evidence="3">
    <location>
        <begin position="20"/>
        <end position="320"/>
    </location>
</feature>
<dbReference type="GO" id="GO:0052706">
    <property type="term" value="F:L-histidine N(alpha)-methyltransferase activity"/>
    <property type="evidence" value="ECO:0007669"/>
    <property type="project" value="UniProtKB-EC"/>
</dbReference>
<dbReference type="Proteomes" id="UP001597419">
    <property type="component" value="Unassembled WGS sequence"/>
</dbReference>
<keyword evidence="2 4" id="KW-0808">Transferase</keyword>
<dbReference type="InterPro" id="IPR029063">
    <property type="entry name" value="SAM-dependent_MTases_sf"/>
</dbReference>